<feature type="binding site" evidence="11">
    <location>
        <position position="77"/>
    </location>
    <ligand>
        <name>Na(+)</name>
        <dbReference type="ChEBI" id="CHEBI:29101"/>
        <note>structural</note>
    </ligand>
</feature>
<evidence type="ECO:0000256" key="8">
    <source>
        <dbReference type="ARBA" id="ARBA00023303"/>
    </source>
</evidence>
<dbReference type="GO" id="GO:0140114">
    <property type="term" value="P:cellular detoxification of fluoride"/>
    <property type="evidence" value="ECO:0007669"/>
    <property type="project" value="UniProtKB-UniRule"/>
</dbReference>
<comment type="function">
    <text evidence="11">Fluoride-specific ion channel. Important for reducing fluoride concentration in the cell, thus reducing its toxicity.</text>
</comment>
<feature type="transmembrane region" description="Helical" evidence="11">
    <location>
        <begin position="64"/>
        <end position="84"/>
    </location>
</feature>
<comment type="subcellular location">
    <subcellularLocation>
        <location evidence="1 11">Cell membrane</location>
        <topology evidence="1 11">Multi-pass membrane protein</topology>
    </subcellularLocation>
</comment>
<keyword evidence="6 11" id="KW-0406">Ion transport</keyword>
<dbReference type="PANTHER" id="PTHR28259:SF1">
    <property type="entry name" value="FLUORIDE EXPORT PROTEIN 1-RELATED"/>
    <property type="match status" value="1"/>
</dbReference>
<dbReference type="InterPro" id="IPR003691">
    <property type="entry name" value="FluC"/>
</dbReference>
<feature type="transmembrane region" description="Helical" evidence="11">
    <location>
        <begin position="96"/>
        <end position="120"/>
    </location>
</feature>
<dbReference type="AlphaFoldDB" id="A0A8J6QYZ0"/>
<organism evidence="12 13">
    <name type="scientific">Pelovirga terrestris</name>
    <dbReference type="NCBI Taxonomy" id="2771352"/>
    <lineage>
        <taxon>Bacteria</taxon>
        <taxon>Pseudomonadati</taxon>
        <taxon>Thermodesulfobacteriota</taxon>
        <taxon>Desulfuromonadia</taxon>
        <taxon>Geobacterales</taxon>
        <taxon>Geobacteraceae</taxon>
        <taxon>Pelovirga</taxon>
    </lineage>
</organism>
<name>A0A8J6QYZ0_9BACT</name>
<feature type="binding site" evidence="11">
    <location>
        <position position="74"/>
    </location>
    <ligand>
        <name>Na(+)</name>
        <dbReference type="ChEBI" id="CHEBI:29101"/>
        <note>structural</note>
    </ligand>
</feature>
<keyword evidence="11" id="KW-0813">Transport</keyword>
<evidence type="ECO:0000256" key="6">
    <source>
        <dbReference type="ARBA" id="ARBA00023065"/>
    </source>
</evidence>
<evidence type="ECO:0000256" key="10">
    <source>
        <dbReference type="ARBA" id="ARBA00035585"/>
    </source>
</evidence>
<protein>
    <recommendedName>
        <fullName evidence="11">Fluoride-specific ion channel FluC</fullName>
    </recommendedName>
</protein>
<keyword evidence="4 11" id="KW-0812">Transmembrane</keyword>
<keyword evidence="7 11" id="KW-0472">Membrane</keyword>
<keyword evidence="11" id="KW-0479">Metal-binding</keyword>
<keyword evidence="8 11" id="KW-0407">Ion channel</keyword>
<evidence type="ECO:0000313" key="12">
    <source>
        <dbReference type="EMBL" id="MBD1401673.1"/>
    </source>
</evidence>
<proteinExistence type="inferred from homology"/>
<keyword evidence="5 11" id="KW-1133">Transmembrane helix</keyword>
<keyword evidence="11" id="KW-0915">Sodium</keyword>
<evidence type="ECO:0000256" key="4">
    <source>
        <dbReference type="ARBA" id="ARBA00022692"/>
    </source>
</evidence>
<dbReference type="EMBL" id="JACWUN010000018">
    <property type="protein sequence ID" value="MBD1401673.1"/>
    <property type="molecule type" value="Genomic_DNA"/>
</dbReference>
<evidence type="ECO:0000256" key="2">
    <source>
        <dbReference type="ARBA" id="ARBA00022475"/>
    </source>
</evidence>
<dbReference type="HAMAP" id="MF_00454">
    <property type="entry name" value="FluC"/>
    <property type="match status" value="1"/>
</dbReference>
<dbReference type="GO" id="GO:0046872">
    <property type="term" value="F:metal ion binding"/>
    <property type="evidence" value="ECO:0007669"/>
    <property type="project" value="UniProtKB-KW"/>
</dbReference>
<feature type="transmembrane region" description="Helical" evidence="11">
    <location>
        <begin position="32"/>
        <end position="52"/>
    </location>
</feature>
<evidence type="ECO:0000256" key="7">
    <source>
        <dbReference type="ARBA" id="ARBA00023136"/>
    </source>
</evidence>
<evidence type="ECO:0000256" key="3">
    <source>
        <dbReference type="ARBA" id="ARBA00022519"/>
    </source>
</evidence>
<dbReference type="GO" id="GO:0005886">
    <property type="term" value="C:plasma membrane"/>
    <property type="evidence" value="ECO:0007669"/>
    <property type="project" value="UniProtKB-SubCell"/>
</dbReference>
<keyword evidence="3" id="KW-0997">Cell inner membrane</keyword>
<dbReference type="NCBIfam" id="TIGR00494">
    <property type="entry name" value="crcB"/>
    <property type="match status" value="1"/>
</dbReference>
<evidence type="ECO:0000256" key="9">
    <source>
        <dbReference type="ARBA" id="ARBA00035120"/>
    </source>
</evidence>
<dbReference type="RefSeq" id="WP_191157500.1">
    <property type="nucleotide sequence ID" value="NZ_JACWUN010000018.1"/>
</dbReference>
<accession>A0A8J6QYZ0</accession>
<dbReference type="GO" id="GO:0062054">
    <property type="term" value="F:fluoride channel activity"/>
    <property type="evidence" value="ECO:0007669"/>
    <property type="project" value="UniProtKB-UniRule"/>
</dbReference>
<evidence type="ECO:0000256" key="1">
    <source>
        <dbReference type="ARBA" id="ARBA00004651"/>
    </source>
</evidence>
<dbReference type="Proteomes" id="UP000632828">
    <property type="component" value="Unassembled WGS sequence"/>
</dbReference>
<evidence type="ECO:0000256" key="5">
    <source>
        <dbReference type="ARBA" id="ARBA00022989"/>
    </source>
</evidence>
<evidence type="ECO:0000313" key="13">
    <source>
        <dbReference type="Proteomes" id="UP000632828"/>
    </source>
</evidence>
<comment type="similarity">
    <text evidence="9 11">Belongs to the fluoride channel Fluc/FEX (TC 1.A.43) family.</text>
</comment>
<reference evidence="12" key="1">
    <citation type="submission" date="2020-09" db="EMBL/GenBank/DDBJ databases">
        <title>Pelobacter alkaliphilus sp. nov., a novel anaerobic arsenate-reducing bacterium from terrestrial mud volcano.</title>
        <authorList>
            <person name="Khomyakova M.A."/>
            <person name="Merkel A.Y."/>
            <person name="Slobodkin A.I."/>
        </authorList>
    </citation>
    <scope>NUCLEOTIDE SEQUENCE</scope>
    <source>
        <strain evidence="12">M08fum</strain>
    </source>
</reference>
<dbReference type="PANTHER" id="PTHR28259">
    <property type="entry name" value="FLUORIDE EXPORT PROTEIN 1-RELATED"/>
    <property type="match status" value="1"/>
</dbReference>
<comment type="caution">
    <text evidence="12">The sequence shown here is derived from an EMBL/GenBank/DDBJ whole genome shotgun (WGS) entry which is preliminary data.</text>
</comment>
<comment type="catalytic activity">
    <reaction evidence="10">
        <text>fluoride(in) = fluoride(out)</text>
        <dbReference type="Rhea" id="RHEA:76159"/>
        <dbReference type="ChEBI" id="CHEBI:17051"/>
    </reaction>
    <physiologicalReaction direction="left-to-right" evidence="10">
        <dbReference type="Rhea" id="RHEA:76160"/>
    </physiologicalReaction>
</comment>
<keyword evidence="2 11" id="KW-1003">Cell membrane</keyword>
<sequence length="124" mass="13430">MKILYIGLFGGLGCIARYLLTIWTQHLAGRDFPYGTVLVNGLGSFLLGLLLTMGMRQFPVSPDLRLGLSVGFLGGFTTFSTFSYQTLMLLEEGNHWPAVANVLLNVSLSLTGAFAGMLVARQLV</sequence>
<comment type="activity regulation">
    <text evidence="11">Na(+) is not transported, but it plays an essential structural role and its presence is essential for fluoride channel function.</text>
</comment>
<evidence type="ECO:0000256" key="11">
    <source>
        <dbReference type="HAMAP-Rule" id="MF_00454"/>
    </source>
</evidence>
<keyword evidence="13" id="KW-1185">Reference proteome</keyword>
<gene>
    <name evidence="11 12" type="primary">crcB</name>
    <name evidence="11" type="synonym">fluC</name>
    <name evidence="12" type="ORF">ICT70_13485</name>
</gene>
<dbReference type="Pfam" id="PF02537">
    <property type="entry name" value="CRCB"/>
    <property type="match status" value="1"/>
</dbReference>